<dbReference type="InterPro" id="IPR037359">
    <property type="entry name" value="NST/OST"/>
</dbReference>
<evidence type="ECO:0000256" key="1">
    <source>
        <dbReference type="ARBA" id="ARBA00022679"/>
    </source>
</evidence>
<keyword evidence="4" id="KW-1133">Transmembrane helix</keyword>
<evidence type="ECO:0000256" key="2">
    <source>
        <dbReference type="PIRSR" id="PIRSR637359-1"/>
    </source>
</evidence>
<keyword evidence="6" id="KW-1185">Reference proteome</keyword>
<proteinExistence type="predicted"/>
<dbReference type="SUPFAM" id="SSF52540">
    <property type="entry name" value="P-loop containing nucleoside triphosphate hydrolases"/>
    <property type="match status" value="1"/>
</dbReference>
<keyword evidence="4" id="KW-0472">Membrane</keyword>
<feature type="binding site" evidence="3">
    <location>
        <position position="342"/>
    </location>
    <ligand>
        <name>3'-phosphoadenylyl sulfate</name>
        <dbReference type="ChEBI" id="CHEBI:58339"/>
    </ligand>
</feature>
<dbReference type="Proteomes" id="UP001516023">
    <property type="component" value="Unassembled WGS sequence"/>
</dbReference>
<gene>
    <name evidence="5" type="ORF">HJC23_001170</name>
</gene>
<organism evidence="5 6">
    <name type="scientific">Cyclotella cryptica</name>
    <dbReference type="NCBI Taxonomy" id="29204"/>
    <lineage>
        <taxon>Eukaryota</taxon>
        <taxon>Sar</taxon>
        <taxon>Stramenopiles</taxon>
        <taxon>Ochrophyta</taxon>
        <taxon>Bacillariophyta</taxon>
        <taxon>Coscinodiscophyceae</taxon>
        <taxon>Thalassiosirophycidae</taxon>
        <taxon>Stephanodiscales</taxon>
        <taxon>Stephanodiscaceae</taxon>
        <taxon>Cyclotella</taxon>
    </lineage>
</organism>
<dbReference type="AlphaFoldDB" id="A0ABD3QMV8"/>
<dbReference type="Gene3D" id="3.40.50.300">
    <property type="entry name" value="P-loop containing nucleotide triphosphate hydrolases"/>
    <property type="match status" value="2"/>
</dbReference>
<evidence type="ECO:0008006" key="7">
    <source>
        <dbReference type="Google" id="ProtNLM"/>
    </source>
</evidence>
<reference evidence="5 6" key="1">
    <citation type="journal article" date="2020" name="G3 (Bethesda)">
        <title>Improved Reference Genome for Cyclotella cryptica CCMP332, a Model for Cell Wall Morphogenesis, Salinity Adaptation, and Lipid Production in Diatoms (Bacillariophyta).</title>
        <authorList>
            <person name="Roberts W.R."/>
            <person name="Downey K.M."/>
            <person name="Ruck E.C."/>
            <person name="Traller J.C."/>
            <person name="Alverson A.J."/>
        </authorList>
    </citation>
    <scope>NUCLEOTIDE SEQUENCE [LARGE SCALE GENOMIC DNA]</scope>
    <source>
        <strain evidence="5 6">CCMP332</strain>
    </source>
</reference>
<keyword evidence="1" id="KW-0808">Transferase</keyword>
<evidence type="ECO:0000313" key="6">
    <source>
        <dbReference type="Proteomes" id="UP001516023"/>
    </source>
</evidence>
<dbReference type="InterPro" id="IPR027417">
    <property type="entry name" value="P-loop_NTPase"/>
</dbReference>
<feature type="binding site" evidence="3">
    <location>
        <position position="350"/>
    </location>
    <ligand>
        <name>3'-phosphoadenylyl sulfate</name>
        <dbReference type="ChEBI" id="CHEBI:58339"/>
    </ligand>
</feature>
<name>A0ABD3QMV8_9STRA</name>
<feature type="transmembrane region" description="Helical" evidence="4">
    <location>
        <begin position="64"/>
        <end position="83"/>
    </location>
</feature>
<comment type="caution">
    <text evidence="5">The sequence shown here is derived from an EMBL/GenBank/DDBJ whole genome shotgun (WGS) entry which is preliminary data.</text>
</comment>
<evidence type="ECO:0000256" key="3">
    <source>
        <dbReference type="PIRSR" id="PIRSR637359-2"/>
    </source>
</evidence>
<dbReference type="EMBL" id="JABMIG020000024">
    <property type="protein sequence ID" value="KAL3801774.1"/>
    <property type="molecule type" value="Genomic_DNA"/>
</dbReference>
<feature type="active site" description="For sulfotransferase activity" evidence="2">
    <location>
        <position position="243"/>
    </location>
</feature>
<accession>A0ABD3QMV8</accession>
<sequence>MGRGMRWSPINKSRGKYFSLPSPAAESPPPSPGAIELPTINGGDDEEYEVYAVHASHRSKIRTVAAISVAVSFILPLIVTGVVHSAKSKNESNANGGVDFPSHVLLGNGFGGNINDSLLVKSEDFSPPYDTRKDFRNELGKVPPYWEKIELVVNSPNVFSSITSWGPCYRPSSKEISIDWLEQVHHETPYRFSNDQIVYPQASKVGDGSVPQSHFYAGDDDLVKNQNLSGLCRPGFLIIGQAKCGTSSLYHYLTGHPRVLPASQKQLDYFKYLSFKPMEWYLSNFPSIQTFLARGAIMTGESSPSYFPYPEVPHLIHERTRMGSQINTASRVSHPKIIAIVRDPISRAMSSYKYNYVDPAMKMLLKRPNDPKVKAAMSNIAEGMTESYYRENHLFSFEDLVRAEISVLQQCLKPGGVAEQMSRRKYGPPNGIYADAYIDSALPLVNADEFCYGESVSDSVPLSQWAYLIRQNPDKVIIGLDYHLISSIVGRSLYSLFLNWWYAKFSDDDIHVVCTEELHFHPAKAMLNVSLFLGLPEFDFSNVTAEGMYNVGFHQGYDTITSWDDIQNEAEAENDTDDRDFANIGYDVNLSDELRDELVDFFQPYNEALFRLTGKTCQWY</sequence>
<keyword evidence="4" id="KW-0812">Transmembrane</keyword>
<evidence type="ECO:0000256" key="4">
    <source>
        <dbReference type="SAM" id="Phobius"/>
    </source>
</evidence>
<dbReference type="GO" id="GO:0016740">
    <property type="term" value="F:transferase activity"/>
    <property type="evidence" value="ECO:0007669"/>
    <property type="project" value="UniProtKB-KW"/>
</dbReference>
<evidence type="ECO:0000313" key="5">
    <source>
        <dbReference type="EMBL" id="KAL3801774.1"/>
    </source>
</evidence>
<dbReference type="PANTHER" id="PTHR10605:SF56">
    <property type="entry name" value="BIFUNCTIONAL HEPARAN SULFATE N-DEACETYLASE_N-SULFOTRANSFERASE"/>
    <property type="match status" value="1"/>
</dbReference>
<protein>
    <recommendedName>
        <fullName evidence="7">Sulfotransferase domain-containing protein</fullName>
    </recommendedName>
</protein>
<dbReference type="PANTHER" id="PTHR10605">
    <property type="entry name" value="HEPARAN SULFATE SULFOTRANSFERASE"/>
    <property type="match status" value="1"/>
</dbReference>